<keyword evidence="9" id="KW-0238">DNA-binding</keyword>
<dbReference type="RefSeq" id="WP_147068351.1">
    <property type="nucleotide sequence ID" value="NZ_BAAARO010000040.1"/>
</dbReference>
<organism evidence="14 15">
    <name type="scientific">Terrabacter aerolatus</name>
    <dbReference type="NCBI Taxonomy" id="422442"/>
    <lineage>
        <taxon>Bacteria</taxon>
        <taxon>Bacillati</taxon>
        <taxon>Actinomycetota</taxon>
        <taxon>Actinomycetes</taxon>
        <taxon>Micrococcales</taxon>
        <taxon>Intrasporangiaceae</taxon>
        <taxon>Terrabacter</taxon>
    </lineage>
</organism>
<evidence type="ECO:0000256" key="2">
    <source>
        <dbReference type="ARBA" id="ARBA00004496"/>
    </source>
</evidence>
<comment type="cofactor">
    <cofactor evidence="1">
        <name>[4Fe-4S] cluster</name>
        <dbReference type="ChEBI" id="CHEBI:49883"/>
    </cofactor>
</comment>
<dbReference type="Proteomes" id="UP000321534">
    <property type="component" value="Unassembled WGS sequence"/>
</dbReference>
<evidence type="ECO:0000256" key="5">
    <source>
        <dbReference type="ARBA" id="ARBA00022723"/>
    </source>
</evidence>
<evidence type="ECO:0000256" key="4">
    <source>
        <dbReference type="ARBA" id="ARBA00022485"/>
    </source>
</evidence>
<evidence type="ECO:0000313" key="14">
    <source>
        <dbReference type="EMBL" id="GEO31978.1"/>
    </source>
</evidence>
<evidence type="ECO:0000256" key="12">
    <source>
        <dbReference type="SAM" id="MobiDB-lite"/>
    </source>
</evidence>
<dbReference type="GO" id="GO:0045454">
    <property type="term" value="P:cell redox homeostasis"/>
    <property type="evidence" value="ECO:0007669"/>
    <property type="project" value="TreeGrafter"/>
</dbReference>
<comment type="subcellular location">
    <subcellularLocation>
        <location evidence="2">Cytoplasm</location>
    </subcellularLocation>
</comment>
<dbReference type="Pfam" id="PF02467">
    <property type="entry name" value="Whib"/>
    <property type="match status" value="1"/>
</dbReference>
<accession>A0A512D676</accession>
<dbReference type="GO" id="GO:0003677">
    <property type="term" value="F:DNA binding"/>
    <property type="evidence" value="ECO:0007669"/>
    <property type="project" value="UniProtKB-KW"/>
</dbReference>
<evidence type="ECO:0000256" key="10">
    <source>
        <dbReference type="ARBA" id="ARBA00023157"/>
    </source>
</evidence>
<dbReference type="InterPro" id="IPR034768">
    <property type="entry name" value="4FE4S_WBL"/>
</dbReference>
<dbReference type="OrthoDB" id="3748961at2"/>
<keyword evidence="4" id="KW-0004">4Fe-4S</keyword>
<sequence>MTRNRTIVHTQSLGQVGLRAAAGSPKGLDAWIFRAATEHPFEPAGVEPSCASHDPELFWPATEADAEQARTVCRACPLVETCLAVARLRLEWGVWGGQLLAKGRPTTELPGNVRPSSHDTARIA</sequence>
<dbReference type="PANTHER" id="PTHR38839:SF2">
    <property type="entry name" value="TRANSCRIPTIONAL REGULATOR WHIB7-RELATED"/>
    <property type="match status" value="1"/>
</dbReference>
<dbReference type="PANTHER" id="PTHR38839">
    <property type="entry name" value="TRANSCRIPTIONAL REGULATOR WHID-RELATED"/>
    <property type="match status" value="1"/>
</dbReference>
<keyword evidence="7" id="KW-0411">Iron-sulfur</keyword>
<name>A0A512D676_9MICO</name>
<dbReference type="EMBL" id="BJYX01000032">
    <property type="protein sequence ID" value="GEO31978.1"/>
    <property type="molecule type" value="Genomic_DNA"/>
</dbReference>
<keyword evidence="8" id="KW-0805">Transcription regulation</keyword>
<dbReference type="GO" id="GO:0045892">
    <property type="term" value="P:negative regulation of DNA-templated transcription"/>
    <property type="evidence" value="ECO:0007669"/>
    <property type="project" value="TreeGrafter"/>
</dbReference>
<evidence type="ECO:0000256" key="1">
    <source>
        <dbReference type="ARBA" id="ARBA00001966"/>
    </source>
</evidence>
<evidence type="ECO:0000256" key="9">
    <source>
        <dbReference type="ARBA" id="ARBA00023125"/>
    </source>
</evidence>
<evidence type="ECO:0000259" key="13">
    <source>
        <dbReference type="PROSITE" id="PS51674"/>
    </source>
</evidence>
<dbReference type="InterPro" id="IPR003482">
    <property type="entry name" value="Whib"/>
</dbReference>
<proteinExistence type="inferred from homology"/>
<evidence type="ECO:0000256" key="7">
    <source>
        <dbReference type="ARBA" id="ARBA00023014"/>
    </source>
</evidence>
<evidence type="ECO:0000256" key="8">
    <source>
        <dbReference type="ARBA" id="ARBA00023015"/>
    </source>
</evidence>
<dbReference type="GO" id="GO:0047134">
    <property type="term" value="F:protein-disulfide reductase [NAD(P)H] activity"/>
    <property type="evidence" value="ECO:0007669"/>
    <property type="project" value="TreeGrafter"/>
</dbReference>
<reference evidence="14 15" key="1">
    <citation type="submission" date="2019-07" db="EMBL/GenBank/DDBJ databases">
        <title>Whole genome shotgun sequence of Terrabacter aerolatus NBRC 106305.</title>
        <authorList>
            <person name="Hosoyama A."/>
            <person name="Uohara A."/>
            <person name="Ohji S."/>
            <person name="Ichikawa N."/>
        </authorList>
    </citation>
    <scope>NUCLEOTIDE SEQUENCE [LARGE SCALE GENOMIC DNA]</scope>
    <source>
        <strain evidence="14 15">NBRC 106305</strain>
    </source>
</reference>
<dbReference type="GO" id="GO:0005737">
    <property type="term" value="C:cytoplasm"/>
    <property type="evidence" value="ECO:0007669"/>
    <property type="project" value="UniProtKB-SubCell"/>
</dbReference>
<dbReference type="GO" id="GO:0046872">
    <property type="term" value="F:metal ion binding"/>
    <property type="evidence" value="ECO:0007669"/>
    <property type="project" value="UniProtKB-KW"/>
</dbReference>
<evidence type="ECO:0000256" key="11">
    <source>
        <dbReference type="ARBA" id="ARBA00023163"/>
    </source>
</evidence>
<keyword evidence="15" id="KW-1185">Reference proteome</keyword>
<comment type="caution">
    <text evidence="14">The sequence shown here is derived from an EMBL/GenBank/DDBJ whole genome shotgun (WGS) entry which is preliminary data.</text>
</comment>
<keyword evidence="6" id="KW-0408">Iron</keyword>
<comment type="similarity">
    <text evidence="3">Belongs to the WhiB family.</text>
</comment>
<evidence type="ECO:0000256" key="6">
    <source>
        <dbReference type="ARBA" id="ARBA00023004"/>
    </source>
</evidence>
<keyword evidence="5" id="KW-0479">Metal-binding</keyword>
<dbReference type="GO" id="GO:0051539">
    <property type="term" value="F:4 iron, 4 sulfur cluster binding"/>
    <property type="evidence" value="ECO:0007669"/>
    <property type="project" value="UniProtKB-KW"/>
</dbReference>
<evidence type="ECO:0000313" key="15">
    <source>
        <dbReference type="Proteomes" id="UP000321534"/>
    </source>
</evidence>
<feature type="region of interest" description="Disordered" evidence="12">
    <location>
        <begin position="104"/>
        <end position="124"/>
    </location>
</feature>
<dbReference type="PROSITE" id="PS51674">
    <property type="entry name" value="4FE4S_WBL"/>
    <property type="match status" value="1"/>
</dbReference>
<protein>
    <recommendedName>
        <fullName evidence="13">4Fe-4S Wbl-type domain-containing protein</fullName>
    </recommendedName>
</protein>
<gene>
    <name evidence="14" type="ORF">TAE01_37880</name>
</gene>
<keyword evidence="10" id="KW-1015">Disulfide bond</keyword>
<keyword evidence="11" id="KW-0804">Transcription</keyword>
<evidence type="ECO:0000256" key="3">
    <source>
        <dbReference type="ARBA" id="ARBA00006597"/>
    </source>
</evidence>
<dbReference type="AlphaFoldDB" id="A0A512D676"/>
<feature type="domain" description="4Fe-4S Wbl-type" evidence="13">
    <location>
        <begin position="49"/>
        <end position="105"/>
    </location>
</feature>